<evidence type="ECO:0000259" key="10">
    <source>
        <dbReference type="PROSITE" id="PS50893"/>
    </source>
</evidence>
<evidence type="ECO:0000256" key="3">
    <source>
        <dbReference type="ARBA" id="ARBA00022475"/>
    </source>
</evidence>
<dbReference type="InterPro" id="IPR027417">
    <property type="entry name" value="P-loop_NTPase"/>
</dbReference>
<dbReference type="RefSeq" id="WP_062227930.1">
    <property type="nucleotide sequence ID" value="NZ_BBWR01000010.1"/>
</dbReference>
<dbReference type="CDD" id="cd03216">
    <property type="entry name" value="ABC_Carb_Monos_I"/>
    <property type="match status" value="1"/>
</dbReference>
<keyword evidence="8" id="KW-1278">Translocase</keyword>
<evidence type="ECO:0000256" key="6">
    <source>
        <dbReference type="ARBA" id="ARBA00022741"/>
    </source>
</evidence>
<evidence type="ECO:0000256" key="5">
    <source>
        <dbReference type="ARBA" id="ARBA00022737"/>
    </source>
</evidence>
<feature type="domain" description="ABC transporter" evidence="10">
    <location>
        <begin position="270"/>
        <end position="513"/>
    </location>
</feature>
<dbReference type="InterPro" id="IPR050107">
    <property type="entry name" value="ABC_carbohydrate_import_ATPase"/>
</dbReference>
<proteinExistence type="inferred from homology"/>
<dbReference type="InterPro" id="IPR017871">
    <property type="entry name" value="ABC_transporter-like_CS"/>
</dbReference>
<keyword evidence="5" id="KW-0677">Repeat</keyword>
<dbReference type="Pfam" id="PF00005">
    <property type="entry name" value="ABC_tran"/>
    <property type="match status" value="2"/>
</dbReference>
<keyword evidence="4" id="KW-0762">Sugar transport</keyword>
<dbReference type="GO" id="GO:0005524">
    <property type="term" value="F:ATP binding"/>
    <property type="evidence" value="ECO:0007669"/>
    <property type="project" value="UniProtKB-KW"/>
</dbReference>
<evidence type="ECO:0000256" key="7">
    <source>
        <dbReference type="ARBA" id="ARBA00022840"/>
    </source>
</evidence>
<evidence type="ECO:0000256" key="8">
    <source>
        <dbReference type="ARBA" id="ARBA00022967"/>
    </source>
</evidence>
<dbReference type="SUPFAM" id="SSF52540">
    <property type="entry name" value="P-loop containing nucleoside triphosphate hydrolases"/>
    <property type="match status" value="2"/>
</dbReference>
<keyword evidence="3" id="KW-1003">Cell membrane</keyword>
<dbReference type="OrthoDB" id="9805029at2"/>
<keyword evidence="9" id="KW-0472">Membrane</keyword>
<dbReference type="InterPro" id="IPR003593">
    <property type="entry name" value="AAA+_ATPase"/>
</dbReference>
<comment type="similarity">
    <text evidence="1">Belongs to the ABC transporter superfamily.</text>
</comment>
<dbReference type="GO" id="GO:0016887">
    <property type="term" value="F:ATP hydrolysis activity"/>
    <property type="evidence" value="ECO:0007669"/>
    <property type="project" value="InterPro"/>
</dbReference>
<name>A0A0P0Z2G4_9HYPH</name>
<dbReference type="PANTHER" id="PTHR43790:SF1">
    <property type="entry name" value="XYLOSE IMPORT ATP-BINDING PROTEIN XYLG"/>
    <property type="match status" value="1"/>
</dbReference>
<dbReference type="Gene3D" id="3.40.50.300">
    <property type="entry name" value="P-loop containing nucleotide triphosphate hydrolases"/>
    <property type="match status" value="2"/>
</dbReference>
<reference evidence="11" key="1">
    <citation type="journal article" date="2015" name="Proc. Natl. Acad. Sci. U.S.A.">
        <title>Bacterial clade with the ribosomal RNA operon on a small plasmid rather than the chromosome.</title>
        <authorList>
            <person name="Anda M."/>
            <person name="Ohtsubo Y."/>
            <person name="Okubo T."/>
            <person name="Sugawara M."/>
            <person name="Nagata Y."/>
            <person name="Tsuda M."/>
            <person name="Minamisawa K."/>
            <person name="Mitsui H."/>
        </authorList>
    </citation>
    <scope>NUCLEOTIDE SEQUENCE</scope>
    <source>
        <strain evidence="11">JCM 14755</strain>
    </source>
</reference>
<dbReference type="AlphaFoldDB" id="A0A0P0Z2G4"/>
<evidence type="ECO:0000256" key="1">
    <source>
        <dbReference type="ARBA" id="ARBA00005417"/>
    </source>
</evidence>
<feature type="domain" description="ABC transporter" evidence="10">
    <location>
        <begin position="23"/>
        <end position="260"/>
    </location>
</feature>
<accession>A0A0P0Z2G4</accession>
<dbReference type="InterPro" id="IPR003439">
    <property type="entry name" value="ABC_transporter-like_ATP-bd"/>
</dbReference>
<dbReference type="EMBL" id="LC066376">
    <property type="protein sequence ID" value="BAT27908.1"/>
    <property type="molecule type" value="Genomic_DNA"/>
</dbReference>
<evidence type="ECO:0000256" key="4">
    <source>
        <dbReference type="ARBA" id="ARBA00022597"/>
    </source>
</evidence>
<dbReference type="PANTHER" id="PTHR43790">
    <property type="entry name" value="CARBOHYDRATE TRANSPORT ATP-BINDING PROTEIN MG119-RELATED"/>
    <property type="match status" value="1"/>
</dbReference>
<sequence length="513" mass="55309">MTTVPQPGRQAALPGQPGAPALIDLRHVSKRFGGVQALSDVAFDVAPGEVLCLAGENGCGKSTLIKIISGVYRPEPGAKMLFDGRPVDGLTPAMARAMGIQVIWQDLALFPEMTVAENIAFEGNLGGGPRLVHYGAMRERATQILSRLGVDIPLEQPVKRLSIARRQLVAIARALVADARLVFMDEPTASLSRAETDALLSIVRRLSAQGIAVVFVSHRLAEVLDVCSRVTVLRDGRLVGTYRTRGMTQTRLTELMTGRNFDACVHAPVARSGTPVLAVEGLSRQGEYRGIDLSIMPGEIVGLTGRLGAGRTELALTLFGMNRPDRGRILMDGRPLALRSNRDAIAAGIAYVSEDRLSLGLVQPQPIGDNIVVSVLDKVLDRLGLLSAPRRRALVDHWIGRLRVKIGHPQDPVSTLSGGNQQRIVLAKWLATGPRLLILDSPTVGVDVGARAGIFEIVRELAAEGMAILLISDEIPEVYFNADRILHMRDGAIIGQYVPNETRMDDIEEAVHA</sequence>
<evidence type="ECO:0000256" key="9">
    <source>
        <dbReference type="ARBA" id="ARBA00023136"/>
    </source>
</evidence>
<evidence type="ECO:0000256" key="2">
    <source>
        <dbReference type="ARBA" id="ARBA00022448"/>
    </source>
</evidence>
<organism evidence="11">
    <name type="scientific">Aureimonas frigidaquae</name>
    <dbReference type="NCBI Taxonomy" id="424757"/>
    <lineage>
        <taxon>Bacteria</taxon>
        <taxon>Pseudomonadati</taxon>
        <taxon>Pseudomonadota</taxon>
        <taxon>Alphaproteobacteria</taxon>
        <taxon>Hyphomicrobiales</taxon>
        <taxon>Aurantimonadaceae</taxon>
        <taxon>Aureimonas</taxon>
    </lineage>
</organism>
<protein>
    <submittedName>
        <fullName evidence="11">Sugar ABC transporter ATP-binding protein</fullName>
    </submittedName>
</protein>
<dbReference type="PROSITE" id="PS50893">
    <property type="entry name" value="ABC_TRANSPORTER_2"/>
    <property type="match status" value="2"/>
</dbReference>
<keyword evidence="2" id="KW-0813">Transport</keyword>
<dbReference type="CDD" id="cd03215">
    <property type="entry name" value="ABC_Carb_Monos_II"/>
    <property type="match status" value="1"/>
</dbReference>
<dbReference type="SMART" id="SM00382">
    <property type="entry name" value="AAA"/>
    <property type="match status" value="2"/>
</dbReference>
<keyword evidence="7 11" id="KW-0067">ATP-binding</keyword>
<evidence type="ECO:0000313" key="11">
    <source>
        <dbReference type="EMBL" id="BAT27908.1"/>
    </source>
</evidence>
<dbReference type="PROSITE" id="PS00211">
    <property type="entry name" value="ABC_TRANSPORTER_1"/>
    <property type="match status" value="1"/>
</dbReference>
<keyword evidence="6" id="KW-0547">Nucleotide-binding</keyword>